<dbReference type="Proteomes" id="UP001218218">
    <property type="component" value="Unassembled WGS sequence"/>
</dbReference>
<sequence length="156" mass="17695">MDDSLIQMFIVRGIICDNAGLHSTLFLPQWIHISRWHNFIPLPLIGQMCTLIELVRAVDSATEPLDQLYFVYNSESESVFLAFKSSDLEPHPLELFIHSMAHQLAKKAAEEAAMFARLGGLSHGRQCGHVSFTCDGWYRYTGPEHDYDSDELPDLV</sequence>
<proteinExistence type="predicted"/>
<dbReference type="AlphaFoldDB" id="A0AAD7AGP5"/>
<keyword evidence="2" id="KW-1185">Reference proteome</keyword>
<organism evidence="1 2">
    <name type="scientific">Mycena albidolilacea</name>
    <dbReference type="NCBI Taxonomy" id="1033008"/>
    <lineage>
        <taxon>Eukaryota</taxon>
        <taxon>Fungi</taxon>
        <taxon>Dikarya</taxon>
        <taxon>Basidiomycota</taxon>
        <taxon>Agaricomycotina</taxon>
        <taxon>Agaricomycetes</taxon>
        <taxon>Agaricomycetidae</taxon>
        <taxon>Agaricales</taxon>
        <taxon>Marasmiineae</taxon>
        <taxon>Mycenaceae</taxon>
        <taxon>Mycena</taxon>
    </lineage>
</organism>
<protein>
    <submittedName>
        <fullName evidence="1">Uncharacterized protein</fullName>
    </submittedName>
</protein>
<name>A0AAD7AGP5_9AGAR</name>
<gene>
    <name evidence="1" type="ORF">DFH08DRAFT_932422</name>
</gene>
<comment type="caution">
    <text evidence="1">The sequence shown here is derived from an EMBL/GenBank/DDBJ whole genome shotgun (WGS) entry which is preliminary data.</text>
</comment>
<accession>A0AAD7AGP5</accession>
<reference evidence="1" key="1">
    <citation type="submission" date="2023-03" db="EMBL/GenBank/DDBJ databases">
        <title>Massive genome expansion in bonnet fungi (Mycena s.s.) driven by repeated elements and novel gene families across ecological guilds.</title>
        <authorList>
            <consortium name="Lawrence Berkeley National Laboratory"/>
            <person name="Harder C.B."/>
            <person name="Miyauchi S."/>
            <person name="Viragh M."/>
            <person name="Kuo A."/>
            <person name="Thoen E."/>
            <person name="Andreopoulos B."/>
            <person name="Lu D."/>
            <person name="Skrede I."/>
            <person name="Drula E."/>
            <person name="Henrissat B."/>
            <person name="Morin E."/>
            <person name="Kohler A."/>
            <person name="Barry K."/>
            <person name="LaButti K."/>
            <person name="Morin E."/>
            <person name="Salamov A."/>
            <person name="Lipzen A."/>
            <person name="Mereny Z."/>
            <person name="Hegedus B."/>
            <person name="Baldrian P."/>
            <person name="Stursova M."/>
            <person name="Weitz H."/>
            <person name="Taylor A."/>
            <person name="Grigoriev I.V."/>
            <person name="Nagy L.G."/>
            <person name="Martin F."/>
            <person name="Kauserud H."/>
        </authorList>
    </citation>
    <scope>NUCLEOTIDE SEQUENCE</scope>
    <source>
        <strain evidence="1">CBHHK002</strain>
    </source>
</reference>
<evidence type="ECO:0000313" key="2">
    <source>
        <dbReference type="Proteomes" id="UP001218218"/>
    </source>
</evidence>
<dbReference type="EMBL" id="JARIHO010000007">
    <property type="protein sequence ID" value="KAJ7358258.1"/>
    <property type="molecule type" value="Genomic_DNA"/>
</dbReference>
<evidence type="ECO:0000313" key="1">
    <source>
        <dbReference type="EMBL" id="KAJ7358258.1"/>
    </source>
</evidence>